<comment type="cofactor">
    <cofactor evidence="1">
        <name>FAD</name>
        <dbReference type="ChEBI" id="CHEBI:57692"/>
    </cofactor>
</comment>
<comment type="similarity">
    <text evidence="2">Belongs to the oxygen-dependent FAD-linked oxidoreductase family.</text>
</comment>
<dbReference type="SUPFAM" id="SSF56176">
    <property type="entry name" value="FAD-binding/transporter-associated domain-like"/>
    <property type="match status" value="1"/>
</dbReference>
<evidence type="ECO:0000256" key="2">
    <source>
        <dbReference type="ARBA" id="ARBA00005466"/>
    </source>
</evidence>
<evidence type="ECO:0000256" key="4">
    <source>
        <dbReference type="ARBA" id="ARBA00022827"/>
    </source>
</evidence>
<evidence type="ECO:0000259" key="7">
    <source>
        <dbReference type="PROSITE" id="PS51387"/>
    </source>
</evidence>
<dbReference type="EMBL" id="PXOF01000143">
    <property type="protein sequence ID" value="RGP62709.1"/>
    <property type="molecule type" value="Genomic_DNA"/>
</dbReference>
<feature type="chain" id="PRO_5017223442" description="FAD-binding PCMH-type domain-containing protein" evidence="6">
    <location>
        <begin position="18"/>
        <end position="587"/>
    </location>
</feature>
<keyword evidence="3" id="KW-0285">Flavoprotein</keyword>
<dbReference type="PROSITE" id="PS51387">
    <property type="entry name" value="FAD_PCMH"/>
    <property type="match status" value="1"/>
</dbReference>
<reference evidence="8 9" key="1">
    <citation type="journal article" date="2018" name="PLoS Pathog.">
        <title>Evolution of structural diversity of trichothecenes, a family of toxins produced by plant pathogenic and entomopathogenic fungi.</title>
        <authorList>
            <person name="Proctor R.H."/>
            <person name="McCormick S.P."/>
            <person name="Kim H.S."/>
            <person name="Cardoza R.E."/>
            <person name="Stanley A.M."/>
            <person name="Lindo L."/>
            <person name="Kelly A."/>
            <person name="Brown D.W."/>
            <person name="Lee T."/>
            <person name="Vaughan M.M."/>
            <person name="Alexander N.J."/>
            <person name="Busman M."/>
            <person name="Gutierrez S."/>
        </authorList>
    </citation>
    <scope>NUCLEOTIDE SEQUENCE [LARGE SCALE GENOMIC DNA]</scope>
    <source>
        <strain evidence="8 9">NRRL 3299</strain>
    </source>
</reference>
<comment type="caution">
    <text evidence="8">The sequence shown here is derived from an EMBL/GenBank/DDBJ whole genome shotgun (WGS) entry which is preliminary data.</text>
</comment>
<feature type="domain" description="FAD-binding PCMH-type" evidence="7">
    <location>
        <begin position="115"/>
        <end position="295"/>
    </location>
</feature>
<accession>A0A395RSE8</accession>
<sequence>MMLFYAFAFLGSALCSAAPACKLSSSDHNWPSVEEWGDLNRTIGGALLKTHPAASSCYKGNPLDSPLSCQTVIDNWNAATLHDALPESISSPLYANNSCLPPGADGYNATRGCHLGGYPSHIVNATSDEQIAVATRWASQRNIRIVVKGTGHDLFGRSAGAHSLSIWTHNLKNRKLVRKWKVPGSNKTDTVLIAGSGLNYGEAVGHALNYGRVIVSGNDATVGLGGHIQGGGHGPLSSTFGLAADNVYQVRVVTSEGQIIVANAIQNQDLLWAIRGGGAGQYGIVTEYVIKTHAAPRAVNAGFSVSPARNSSAAIEASYKALAALLHDLPSLMDAGWAGAVIVSGNSKTGITISHGIYAYNTSPSTVEKLINSTTKRLLTASGGQNSSLITIVSNELSESSYSSFFNDMNAGGSYTAGAISIMSSRLLGRPQLSGLSQEKLVGYVKRLLSNGFVVIGLQGGPGPARVDKSMRGALLPAWRSNYLHVMSYGAKFNKALAPQDMLKDVSQQLEDGVESLWREWAPDTGAYMNEGNPFNSNFKKDFYGSYYDRLLEVKNKYDPTNSLWVLSGVGSDAWDYNMNTGRLCKQ</sequence>
<organism evidence="8 9">
    <name type="scientific">Fusarium sporotrichioides</name>
    <dbReference type="NCBI Taxonomy" id="5514"/>
    <lineage>
        <taxon>Eukaryota</taxon>
        <taxon>Fungi</taxon>
        <taxon>Dikarya</taxon>
        <taxon>Ascomycota</taxon>
        <taxon>Pezizomycotina</taxon>
        <taxon>Sordariomycetes</taxon>
        <taxon>Hypocreomycetidae</taxon>
        <taxon>Hypocreales</taxon>
        <taxon>Nectriaceae</taxon>
        <taxon>Fusarium</taxon>
    </lineage>
</organism>
<dbReference type="InterPro" id="IPR012951">
    <property type="entry name" value="BBE"/>
</dbReference>
<evidence type="ECO:0000256" key="5">
    <source>
        <dbReference type="ARBA" id="ARBA00023002"/>
    </source>
</evidence>
<dbReference type="InterPro" id="IPR036318">
    <property type="entry name" value="FAD-bd_PCMH-like_sf"/>
</dbReference>
<dbReference type="InterPro" id="IPR050416">
    <property type="entry name" value="FAD-linked_Oxidoreductase"/>
</dbReference>
<dbReference type="AlphaFoldDB" id="A0A395RSE8"/>
<dbReference type="PANTHER" id="PTHR42973:SF39">
    <property type="entry name" value="FAD-BINDING PCMH-TYPE DOMAIN-CONTAINING PROTEIN"/>
    <property type="match status" value="1"/>
</dbReference>
<dbReference type="Gene3D" id="3.30.465.10">
    <property type="match status" value="2"/>
</dbReference>
<evidence type="ECO:0000313" key="9">
    <source>
        <dbReference type="Proteomes" id="UP000266152"/>
    </source>
</evidence>
<dbReference type="STRING" id="5514.A0A395RSE8"/>
<gene>
    <name evidence="8" type="ORF">FSPOR_9096</name>
</gene>
<dbReference type="GO" id="GO:0071949">
    <property type="term" value="F:FAD binding"/>
    <property type="evidence" value="ECO:0007669"/>
    <property type="project" value="InterPro"/>
</dbReference>
<name>A0A395RSE8_FUSSP</name>
<feature type="signal peptide" evidence="6">
    <location>
        <begin position="1"/>
        <end position="17"/>
    </location>
</feature>
<evidence type="ECO:0000256" key="1">
    <source>
        <dbReference type="ARBA" id="ARBA00001974"/>
    </source>
</evidence>
<keyword evidence="9" id="KW-1185">Reference proteome</keyword>
<evidence type="ECO:0000256" key="3">
    <source>
        <dbReference type="ARBA" id="ARBA00022630"/>
    </source>
</evidence>
<keyword evidence="6" id="KW-0732">Signal</keyword>
<dbReference type="Proteomes" id="UP000266152">
    <property type="component" value="Unassembled WGS sequence"/>
</dbReference>
<dbReference type="PANTHER" id="PTHR42973">
    <property type="entry name" value="BINDING OXIDOREDUCTASE, PUTATIVE (AFU_ORTHOLOGUE AFUA_1G17690)-RELATED"/>
    <property type="match status" value="1"/>
</dbReference>
<protein>
    <recommendedName>
        <fullName evidence="7">FAD-binding PCMH-type domain-containing protein</fullName>
    </recommendedName>
</protein>
<proteinExistence type="inferred from homology"/>
<dbReference type="InterPro" id="IPR016166">
    <property type="entry name" value="FAD-bd_PCMH"/>
</dbReference>
<dbReference type="InterPro" id="IPR016169">
    <property type="entry name" value="FAD-bd_PCMH_sub2"/>
</dbReference>
<dbReference type="GO" id="GO:0016491">
    <property type="term" value="F:oxidoreductase activity"/>
    <property type="evidence" value="ECO:0007669"/>
    <property type="project" value="UniProtKB-KW"/>
</dbReference>
<keyword evidence="5" id="KW-0560">Oxidoreductase</keyword>
<dbReference type="Pfam" id="PF01565">
    <property type="entry name" value="FAD_binding_4"/>
    <property type="match status" value="1"/>
</dbReference>
<dbReference type="InterPro" id="IPR006094">
    <property type="entry name" value="Oxid_FAD_bind_N"/>
</dbReference>
<keyword evidence="4" id="KW-0274">FAD</keyword>
<dbReference type="Pfam" id="PF08031">
    <property type="entry name" value="BBE"/>
    <property type="match status" value="1"/>
</dbReference>
<evidence type="ECO:0000256" key="6">
    <source>
        <dbReference type="SAM" id="SignalP"/>
    </source>
</evidence>
<evidence type="ECO:0000313" key="8">
    <source>
        <dbReference type="EMBL" id="RGP62709.1"/>
    </source>
</evidence>